<reference evidence="5 6" key="1">
    <citation type="submission" date="2021-01" db="EMBL/GenBank/DDBJ databases">
        <title>Prevotella A2931 sp. nov.</title>
        <authorList>
            <person name="Buhl M."/>
            <person name="Oberhettinger P."/>
        </authorList>
    </citation>
    <scope>NUCLEOTIDE SEQUENCE [LARGE SCALE GENOMIC DNA]</scope>
    <source>
        <strain evidence="5 6">A2931</strain>
    </source>
</reference>
<evidence type="ECO:0000256" key="3">
    <source>
        <dbReference type="ARBA" id="ARBA00023027"/>
    </source>
</evidence>
<dbReference type="SUPFAM" id="SSF53659">
    <property type="entry name" value="Isocitrate/Isopropylmalate dehydrogenase-like"/>
    <property type="match status" value="1"/>
</dbReference>
<dbReference type="InterPro" id="IPR005255">
    <property type="entry name" value="PdxA_fam"/>
</dbReference>
<keyword evidence="2" id="KW-0560">Oxidoreductase</keyword>
<keyword evidence="6" id="KW-1185">Reference proteome</keyword>
<comment type="caution">
    <text evidence="5">The sequence shown here is derived from an EMBL/GenBank/DDBJ whole genome shotgun (WGS) entry which is preliminary data.</text>
</comment>
<gene>
    <name evidence="5" type="ORF">JHU38_04050</name>
</gene>
<evidence type="ECO:0000313" key="6">
    <source>
        <dbReference type="Proteomes" id="UP000664265"/>
    </source>
</evidence>
<dbReference type="PANTHER" id="PTHR30004:SF6">
    <property type="entry name" value="D-THREONATE 4-PHOSPHATE DEHYDROGENASE"/>
    <property type="match status" value="1"/>
</dbReference>
<evidence type="ECO:0000256" key="2">
    <source>
        <dbReference type="ARBA" id="ARBA00023002"/>
    </source>
</evidence>
<dbReference type="EMBL" id="JAERMS010000007">
    <property type="protein sequence ID" value="MBO1362956.1"/>
    <property type="molecule type" value="Genomic_DNA"/>
</dbReference>
<dbReference type="Pfam" id="PF04166">
    <property type="entry name" value="PdxA"/>
    <property type="match status" value="1"/>
</dbReference>
<dbReference type="PANTHER" id="PTHR30004">
    <property type="entry name" value="4-HYDROXYTHREONINE-4-PHOSPHATE DEHYDROGENASE"/>
    <property type="match status" value="1"/>
</dbReference>
<proteinExistence type="predicted"/>
<keyword evidence="3" id="KW-0520">NAD</keyword>
<dbReference type="Proteomes" id="UP000664265">
    <property type="component" value="Unassembled WGS sequence"/>
</dbReference>
<dbReference type="RefSeq" id="WP_107582172.1">
    <property type="nucleotide sequence ID" value="NZ_JAERMS010000007.1"/>
</dbReference>
<organism evidence="5 6">
    <name type="scientific">Prevotella illustrans</name>
    <dbReference type="NCBI Taxonomy" id="2800387"/>
    <lineage>
        <taxon>Bacteria</taxon>
        <taxon>Pseudomonadati</taxon>
        <taxon>Bacteroidota</taxon>
        <taxon>Bacteroidia</taxon>
        <taxon>Bacteroidales</taxon>
        <taxon>Prevotellaceae</taxon>
        <taxon>Prevotella</taxon>
    </lineage>
</organism>
<sequence>MENRKIRVAITHGDTNGIGYELIFKAFAEPEMLELCTPIIYGSPKIAAYHRKALDIPGNFTIINSVEEATDGRLNLLPCFDEEVKVEFGTPTEESGRAALKAIDKAMTDFRTGTFDVLVAAPICNHNIQGEGFKFPGHREYIETSLDNGKNGLMVFVNDHIRTIQLTHQMALHDVSKAVTAENIEKKVTLFFESLRRDFNISNPRIAVLSLNPLCKDGNWGEEEKSIIIPAIQTLFDEKRINVFGPYAADVFFEKGSYQEFDGVVAMYHDQAAIPLSILTAEPSVKLLTGLPLVCTAVNTDSCFDIAGKNMCEADSFRRAIYLAIDVLRNRERYQEPLANPLPKLYHEKRDESEKVRFSVQQKRESGKDTPRSKKSQKSEGDHAVEAKTE</sequence>
<feature type="region of interest" description="Disordered" evidence="4">
    <location>
        <begin position="344"/>
        <end position="390"/>
    </location>
</feature>
<feature type="compositionally biased region" description="Basic and acidic residues" evidence="4">
    <location>
        <begin position="345"/>
        <end position="390"/>
    </location>
</feature>
<evidence type="ECO:0000313" key="5">
    <source>
        <dbReference type="EMBL" id="MBO1362956.1"/>
    </source>
</evidence>
<name>A0ABS3M4D8_9BACT</name>
<protein>
    <submittedName>
        <fullName evidence="5">4-hydroxythreonine-4-phosphate dehydrogenase PdxA</fullName>
    </submittedName>
</protein>
<evidence type="ECO:0000256" key="1">
    <source>
        <dbReference type="ARBA" id="ARBA00022723"/>
    </source>
</evidence>
<keyword evidence="1" id="KW-0479">Metal-binding</keyword>
<accession>A0ABS3M4D8</accession>
<evidence type="ECO:0000256" key="4">
    <source>
        <dbReference type="SAM" id="MobiDB-lite"/>
    </source>
</evidence>
<dbReference type="Gene3D" id="3.40.718.10">
    <property type="entry name" value="Isopropylmalate Dehydrogenase"/>
    <property type="match status" value="1"/>
</dbReference>